<sequence>MHPAWKKRSLYCERYRQRTKTCNVQRPTEVKRPAATIELRPSVLRPTKSARGFPPTEQDVLVLQPSF</sequence>
<organism evidence="1 2">
    <name type="scientific">Lasius platythorax</name>
    <dbReference type="NCBI Taxonomy" id="488582"/>
    <lineage>
        <taxon>Eukaryota</taxon>
        <taxon>Metazoa</taxon>
        <taxon>Ecdysozoa</taxon>
        <taxon>Arthropoda</taxon>
        <taxon>Hexapoda</taxon>
        <taxon>Insecta</taxon>
        <taxon>Pterygota</taxon>
        <taxon>Neoptera</taxon>
        <taxon>Endopterygota</taxon>
        <taxon>Hymenoptera</taxon>
        <taxon>Apocrita</taxon>
        <taxon>Aculeata</taxon>
        <taxon>Formicoidea</taxon>
        <taxon>Formicidae</taxon>
        <taxon>Formicinae</taxon>
        <taxon>Lasius</taxon>
        <taxon>Lasius</taxon>
    </lineage>
</organism>
<evidence type="ECO:0000313" key="2">
    <source>
        <dbReference type="Proteomes" id="UP001497644"/>
    </source>
</evidence>
<keyword evidence="2" id="KW-1185">Reference proteome</keyword>
<protein>
    <submittedName>
        <fullName evidence="1">Uncharacterized protein</fullName>
    </submittedName>
</protein>
<dbReference type="Proteomes" id="UP001497644">
    <property type="component" value="Chromosome 7"/>
</dbReference>
<dbReference type="EMBL" id="OZ034830">
    <property type="protein sequence ID" value="CAL1687334.1"/>
    <property type="molecule type" value="Genomic_DNA"/>
</dbReference>
<dbReference type="AlphaFoldDB" id="A0AAV2P6W2"/>
<evidence type="ECO:0000313" key="1">
    <source>
        <dbReference type="EMBL" id="CAL1687334.1"/>
    </source>
</evidence>
<accession>A0AAV2P6W2</accession>
<proteinExistence type="predicted"/>
<name>A0AAV2P6W2_9HYME</name>
<gene>
    <name evidence="1" type="ORF">LPLAT_LOCUS12562</name>
</gene>
<reference evidence="1" key="1">
    <citation type="submission" date="2024-04" db="EMBL/GenBank/DDBJ databases">
        <authorList>
            <consortium name="Molecular Ecology Group"/>
        </authorList>
    </citation>
    <scope>NUCLEOTIDE SEQUENCE</scope>
</reference>